<dbReference type="InterPro" id="IPR023214">
    <property type="entry name" value="HAD_sf"/>
</dbReference>
<dbReference type="InterPro" id="IPR036412">
    <property type="entry name" value="HAD-like_sf"/>
</dbReference>
<dbReference type="Pfam" id="PF00690">
    <property type="entry name" value="Cation_ATPase_N"/>
    <property type="match status" value="1"/>
</dbReference>
<dbReference type="HOGENOM" id="CLU_002360_4_1_7"/>
<dbReference type="PANTHER" id="PTHR43294:SF21">
    <property type="entry name" value="CATION TRANSPORTING ATPASE"/>
    <property type="match status" value="1"/>
</dbReference>
<dbReference type="InterPro" id="IPR059000">
    <property type="entry name" value="ATPase_P-type_domA"/>
</dbReference>
<dbReference type="Gene3D" id="3.40.1110.10">
    <property type="entry name" value="Calcium-transporting ATPase, cytoplasmic domain N"/>
    <property type="match status" value="1"/>
</dbReference>
<feature type="transmembrane region" description="Helical" evidence="11">
    <location>
        <begin position="747"/>
        <end position="767"/>
    </location>
</feature>
<dbReference type="Pfam" id="PF00689">
    <property type="entry name" value="Cation_ATPase_C"/>
    <property type="match status" value="1"/>
</dbReference>
<sequence length="904" mass="94155">MSRSSPPVAAVGQARPSHGTCAQPRIRPLELAALPVEGRIQALRSAPDGLTEAEAARRRLAHGDNELAPPRRSRPLRALLAQLTHTLALLLWLGAGLAFAAGAPELGFAIVAVVVLNGAFAFIQEHRAEQVVSSLMRRVAVRARVVRAGIEQRMPARELVPGDVVRLAAGEIVPADCILLGADSLSIDLSMLTGETVPVDRDAATIDSPGRAGELALPSLLPSGASVVTGAGEALVFATGAESAAGKIARLLEQGGREGSLLERQVAQLSHVTAAIAVIAGAATLVLAQAFHRVGPLGALTFAIGVIVALVPEGLLPTLSVSLAIGAQRMAARGAPVRRLSAVEVVGSVTTICTDKTGTLTQNALSVRGFIPARGAPPDAEQAARLAAALCNNARPAPAGGDYEGDPVDVALARWAAAGGVDLAEARARRPRIADTAFDARRRYMAVTCAEGGATRDFVKGAPEAVVALSGAPAPAGLDEAVVGAAERGERVLLLAVREAGGPLTCLGLACLHDPTRPEVPAAIAACRRAGVRVVILTGDHPATARAVAAAIGLDAADRMVEGPEIDAMDDRALLELLQAGASLARTTPEQKLRVVQVLRRSGEVVVATGDGVNDAPALRAADVGVAMGLRGTEVAKQAADIILSDDNFATIVAAIEEGRAIKQNIRRFVSYVFTSNVAELVPFLLYIFLPIPLPLAIVQVLAIDLGTDVLPALALGVEPASPATLHVPPEPPRKPILTRALALRTFFLYGAVEALLGVLAYFGFYWAHGWRPFDSLDPLRGLEREAATMTFVGIVAGQIGCLFAQRDGPLRKRLAFWSNPWVAAGLAIEVALTIALLYVPGLNRLFAMVPVGSAWLLWLLGGAAVMVLVDALRRATLARCPADSASGRSAAPGQREHLRHVRR</sequence>
<keyword evidence="6" id="KW-0067">ATP-binding</keyword>
<dbReference type="SMART" id="SM00831">
    <property type="entry name" value="Cation_ATPase_N"/>
    <property type="match status" value="1"/>
</dbReference>
<dbReference type="Pfam" id="PF00702">
    <property type="entry name" value="Hydrolase"/>
    <property type="match status" value="1"/>
</dbReference>
<dbReference type="PROSITE" id="PS00154">
    <property type="entry name" value="ATPASE_E1_E2"/>
    <property type="match status" value="1"/>
</dbReference>
<dbReference type="InterPro" id="IPR006068">
    <property type="entry name" value="ATPase_P-typ_cation-transptr_C"/>
</dbReference>
<feature type="transmembrane region" description="Helical" evidence="11">
    <location>
        <begin position="846"/>
        <end position="870"/>
    </location>
</feature>
<dbReference type="Pfam" id="PF00122">
    <property type="entry name" value="E1-E2_ATPase"/>
    <property type="match status" value="1"/>
</dbReference>
<evidence type="ECO:0000256" key="5">
    <source>
        <dbReference type="ARBA" id="ARBA00022741"/>
    </source>
</evidence>
<dbReference type="InterPro" id="IPR004014">
    <property type="entry name" value="ATPase_P-typ_cation-transptr_N"/>
</dbReference>
<dbReference type="eggNOG" id="COG0474">
    <property type="taxonomic scope" value="Bacteria"/>
</dbReference>
<dbReference type="GO" id="GO:0005886">
    <property type="term" value="C:plasma membrane"/>
    <property type="evidence" value="ECO:0007669"/>
    <property type="project" value="UniProtKB-SubCell"/>
</dbReference>
<dbReference type="SFLD" id="SFLDS00003">
    <property type="entry name" value="Haloacid_Dehalogenase"/>
    <property type="match status" value="1"/>
</dbReference>
<keyword evidence="9 11" id="KW-0472">Membrane</keyword>
<evidence type="ECO:0000256" key="1">
    <source>
        <dbReference type="ARBA" id="ARBA00004651"/>
    </source>
</evidence>
<feature type="transmembrane region" description="Helical" evidence="11">
    <location>
        <begin position="669"/>
        <end position="690"/>
    </location>
</feature>
<dbReference type="InterPro" id="IPR044492">
    <property type="entry name" value="P_typ_ATPase_HD_dom"/>
</dbReference>
<dbReference type="SUPFAM" id="SSF81653">
    <property type="entry name" value="Calcium ATPase, transduction domain A"/>
    <property type="match status" value="1"/>
</dbReference>
<dbReference type="PANTHER" id="PTHR43294">
    <property type="entry name" value="SODIUM/POTASSIUM-TRANSPORTING ATPASE SUBUNIT ALPHA"/>
    <property type="match status" value="1"/>
</dbReference>
<feature type="transmembrane region" description="Helical" evidence="11">
    <location>
        <begin position="272"/>
        <end position="291"/>
    </location>
</feature>
<keyword evidence="13" id="KW-0378">Hydrolase</keyword>
<comment type="similarity">
    <text evidence="2">Belongs to the cation transport ATPase (P-type) (TC 3.A.3) family. Type IIA subfamily.</text>
</comment>
<dbReference type="NCBIfam" id="TIGR01494">
    <property type="entry name" value="ATPase_P-type"/>
    <property type="match status" value="2"/>
</dbReference>
<dbReference type="Gene3D" id="2.70.150.10">
    <property type="entry name" value="Calcium-transporting ATPase, cytoplasmic transduction domain A"/>
    <property type="match status" value="1"/>
</dbReference>
<dbReference type="InterPro" id="IPR023298">
    <property type="entry name" value="ATPase_P-typ_TM_dom_sf"/>
</dbReference>
<keyword evidence="3" id="KW-1003">Cell membrane</keyword>
<dbReference type="SUPFAM" id="SSF81660">
    <property type="entry name" value="Metal cation-transporting ATPase, ATP-binding domain N"/>
    <property type="match status" value="1"/>
</dbReference>
<dbReference type="BioCyc" id="SCEL448385:SCE_RS23455-MONOMER"/>
<evidence type="ECO:0000313" key="13">
    <source>
        <dbReference type="EMBL" id="CAN94730.1"/>
    </source>
</evidence>
<dbReference type="STRING" id="448385.sce4567"/>
<dbReference type="GO" id="GO:0016887">
    <property type="term" value="F:ATP hydrolysis activity"/>
    <property type="evidence" value="ECO:0007669"/>
    <property type="project" value="InterPro"/>
</dbReference>
<evidence type="ECO:0000256" key="4">
    <source>
        <dbReference type="ARBA" id="ARBA00022692"/>
    </source>
</evidence>
<dbReference type="Gene3D" id="1.20.1110.10">
    <property type="entry name" value="Calcium-transporting ATPase, transmembrane domain"/>
    <property type="match status" value="2"/>
</dbReference>
<comment type="subcellular location">
    <subcellularLocation>
        <location evidence="1">Cell membrane</location>
        <topology evidence="1">Multi-pass membrane protein</topology>
    </subcellularLocation>
</comment>
<dbReference type="Gene3D" id="3.40.50.1000">
    <property type="entry name" value="HAD superfamily/HAD-like"/>
    <property type="match status" value="2"/>
</dbReference>
<feature type="transmembrane region" description="Helical" evidence="11">
    <location>
        <begin position="696"/>
        <end position="718"/>
    </location>
</feature>
<dbReference type="PRINTS" id="PR00120">
    <property type="entry name" value="HATPASE"/>
</dbReference>
<keyword evidence="7" id="KW-1278">Translocase</keyword>
<keyword evidence="5" id="KW-0547">Nucleotide-binding</keyword>
<evidence type="ECO:0000256" key="10">
    <source>
        <dbReference type="SAM" id="MobiDB-lite"/>
    </source>
</evidence>
<evidence type="ECO:0000256" key="3">
    <source>
        <dbReference type="ARBA" id="ARBA00022475"/>
    </source>
</evidence>
<evidence type="ECO:0000256" key="2">
    <source>
        <dbReference type="ARBA" id="ARBA00005675"/>
    </source>
</evidence>
<dbReference type="AlphaFoldDB" id="A9F987"/>
<dbReference type="InterPro" id="IPR050510">
    <property type="entry name" value="Cation_transp_ATPase_P-type"/>
</dbReference>
<keyword evidence="8 11" id="KW-1133">Transmembrane helix</keyword>
<dbReference type="InterPro" id="IPR023299">
    <property type="entry name" value="ATPase_P-typ_cyto_dom_N"/>
</dbReference>
<feature type="transmembrane region" description="Helical" evidence="11">
    <location>
        <begin position="106"/>
        <end position="123"/>
    </location>
</feature>
<dbReference type="GO" id="GO:0005524">
    <property type="term" value="F:ATP binding"/>
    <property type="evidence" value="ECO:0007669"/>
    <property type="project" value="UniProtKB-KW"/>
</dbReference>
<feature type="transmembrane region" description="Helical" evidence="11">
    <location>
        <begin position="817"/>
        <end position="840"/>
    </location>
</feature>
<evidence type="ECO:0000256" key="11">
    <source>
        <dbReference type="SAM" id="Phobius"/>
    </source>
</evidence>
<keyword evidence="14" id="KW-1185">Reference proteome</keyword>
<dbReference type="SUPFAM" id="SSF81665">
    <property type="entry name" value="Calcium ATPase, transmembrane domain M"/>
    <property type="match status" value="1"/>
</dbReference>
<protein>
    <submittedName>
        <fullName evidence="13">Cation-transporting ATPase, E1-E2 family</fullName>
        <ecNumber evidence="13">3.6.1.-</ecNumber>
    </submittedName>
</protein>
<dbReference type="PRINTS" id="PR00119">
    <property type="entry name" value="CATATPASE"/>
</dbReference>
<dbReference type="EMBL" id="AM746676">
    <property type="protein sequence ID" value="CAN94730.1"/>
    <property type="molecule type" value="Genomic_DNA"/>
</dbReference>
<dbReference type="KEGG" id="scl:sce4567"/>
<feature type="region of interest" description="Disordered" evidence="10">
    <location>
        <begin position="884"/>
        <end position="904"/>
    </location>
</feature>
<feature type="transmembrane region" description="Helical" evidence="11">
    <location>
        <begin position="787"/>
        <end position="805"/>
    </location>
</feature>
<dbReference type="InterPro" id="IPR008250">
    <property type="entry name" value="ATPase_P-typ_transduc_dom_A_sf"/>
</dbReference>
<evidence type="ECO:0000256" key="9">
    <source>
        <dbReference type="ARBA" id="ARBA00023136"/>
    </source>
</evidence>
<reference evidence="13 14" key="1">
    <citation type="journal article" date="2007" name="Nat. Biotechnol.">
        <title>Complete genome sequence of the myxobacterium Sorangium cellulosum.</title>
        <authorList>
            <person name="Schneiker S."/>
            <person name="Perlova O."/>
            <person name="Kaiser O."/>
            <person name="Gerth K."/>
            <person name="Alici A."/>
            <person name="Altmeyer M.O."/>
            <person name="Bartels D."/>
            <person name="Bekel T."/>
            <person name="Beyer S."/>
            <person name="Bode E."/>
            <person name="Bode H.B."/>
            <person name="Bolten C.J."/>
            <person name="Choudhuri J.V."/>
            <person name="Doss S."/>
            <person name="Elnakady Y.A."/>
            <person name="Frank B."/>
            <person name="Gaigalat L."/>
            <person name="Goesmann A."/>
            <person name="Groeger C."/>
            <person name="Gross F."/>
            <person name="Jelsbak L."/>
            <person name="Jelsbak L."/>
            <person name="Kalinowski J."/>
            <person name="Kegler C."/>
            <person name="Knauber T."/>
            <person name="Konietzny S."/>
            <person name="Kopp M."/>
            <person name="Krause L."/>
            <person name="Krug D."/>
            <person name="Linke B."/>
            <person name="Mahmud T."/>
            <person name="Martinez-Arias R."/>
            <person name="McHardy A.C."/>
            <person name="Merai M."/>
            <person name="Meyer F."/>
            <person name="Mormann S."/>
            <person name="Munoz-Dorado J."/>
            <person name="Perez J."/>
            <person name="Pradella S."/>
            <person name="Rachid S."/>
            <person name="Raddatz G."/>
            <person name="Rosenau F."/>
            <person name="Rueckert C."/>
            <person name="Sasse F."/>
            <person name="Scharfe M."/>
            <person name="Schuster S.C."/>
            <person name="Suen G."/>
            <person name="Treuner-Lange A."/>
            <person name="Velicer G.J."/>
            <person name="Vorholter F.-J."/>
            <person name="Weissman K.J."/>
            <person name="Welch R.D."/>
            <person name="Wenzel S.C."/>
            <person name="Whitworth D.E."/>
            <person name="Wilhelm S."/>
            <person name="Wittmann C."/>
            <person name="Bloecker H."/>
            <person name="Puehler A."/>
            <person name="Mueller R."/>
        </authorList>
    </citation>
    <scope>NUCLEOTIDE SEQUENCE [LARGE SCALE GENOMIC DNA]</scope>
    <source>
        <strain evidence="14">So ce56</strain>
    </source>
</reference>
<evidence type="ECO:0000313" key="14">
    <source>
        <dbReference type="Proteomes" id="UP000002139"/>
    </source>
</evidence>
<dbReference type="SFLD" id="SFLDF00027">
    <property type="entry name" value="p-type_atpase"/>
    <property type="match status" value="1"/>
</dbReference>
<accession>A9F987</accession>
<dbReference type="Proteomes" id="UP000002139">
    <property type="component" value="Chromosome"/>
</dbReference>
<dbReference type="InterPro" id="IPR001757">
    <property type="entry name" value="P_typ_ATPase"/>
</dbReference>
<organism evidence="13 14">
    <name type="scientific">Sorangium cellulosum (strain So ce56)</name>
    <name type="common">Polyangium cellulosum (strain So ce56)</name>
    <dbReference type="NCBI Taxonomy" id="448385"/>
    <lineage>
        <taxon>Bacteria</taxon>
        <taxon>Pseudomonadati</taxon>
        <taxon>Myxococcota</taxon>
        <taxon>Polyangia</taxon>
        <taxon>Polyangiales</taxon>
        <taxon>Polyangiaceae</taxon>
        <taxon>Sorangium</taxon>
    </lineage>
</organism>
<evidence type="ECO:0000256" key="8">
    <source>
        <dbReference type="ARBA" id="ARBA00022989"/>
    </source>
</evidence>
<dbReference type="InterPro" id="IPR018303">
    <property type="entry name" value="ATPase_P-typ_P_site"/>
</dbReference>
<evidence type="ECO:0000259" key="12">
    <source>
        <dbReference type="SMART" id="SM00831"/>
    </source>
</evidence>
<feature type="transmembrane region" description="Helical" evidence="11">
    <location>
        <begin position="79"/>
        <end position="100"/>
    </location>
</feature>
<gene>
    <name evidence="13" type="primary">pacL1</name>
    <name evidence="13" type="ordered locus">sce4567</name>
</gene>
<feature type="transmembrane region" description="Helical" evidence="11">
    <location>
        <begin position="297"/>
        <end position="325"/>
    </location>
</feature>
<dbReference type="EC" id="3.6.1.-" evidence="13"/>
<keyword evidence="4 11" id="KW-0812">Transmembrane</keyword>
<proteinExistence type="inferred from homology"/>
<feature type="domain" description="Cation-transporting P-type ATPase N-terminal" evidence="12">
    <location>
        <begin position="30"/>
        <end position="103"/>
    </location>
</feature>
<dbReference type="SFLD" id="SFLDG00002">
    <property type="entry name" value="C1.7:_P-type_atpase_like"/>
    <property type="match status" value="1"/>
</dbReference>
<dbReference type="SUPFAM" id="SSF56784">
    <property type="entry name" value="HAD-like"/>
    <property type="match status" value="1"/>
</dbReference>
<evidence type="ECO:0000256" key="7">
    <source>
        <dbReference type="ARBA" id="ARBA00022967"/>
    </source>
</evidence>
<evidence type="ECO:0000256" key="6">
    <source>
        <dbReference type="ARBA" id="ARBA00022840"/>
    </source>
</evidence>
<name>A9F987_SORC5</name>
<feature type="region of interest" description="Disordered" evidence="10">
    <location>
        <begin position="1"/>
        <end position="22"/>
    </location>
</feature>